<protein>
    <submittedName>
        <fullName evidence="2">Uncharacterized protein</fullName>
    </submittedName>
</protein>
<feature type="region of interest" description="Disordered" evidence="1">
    <location>
        <begin position="1"/>
        <end position="67"/>
    </location>
</feature>
<sequence length="169" mass="18787">MADVVDNTAAPAPQVAGGGGKPPGKRGNGGRRNPSPDTQQGRAGKGKRQQKVCRACSESDHETEEHYKWTMMNAIDALVGARRDRLQAKHAASSSVSDNHQEGGQRRKTRRGRRPSLQERRRRRAAQQQQQQQQQQGAEQPLVLAQRAHQQPHPHREVEQHLAVTLQAL</sequence>
<dbReference type="OrthoDB" id="4511089at2759"/>
<dbReference type="EMBL" id="ML737200">
    <property type="protein sequence ID" value="KAE8336161.1"/>
    <property type="molecule type" value="Genomic_DNA"/>
</dbReference>
<feature type="compositionally biased region" description="Low complexity" evidence="1">
    <location>
        <begin position="126"/>
        <end position="142"/>
    </location>
</feature>
<organism evidence="2">
    <name type="scientific">Aspergillus arachidicola</name>
    <dbReference type="NCBI Taxonomy" id="656916"/>
    <lineage>
        <taxon>Eukaryota</taxon>
        <taxon>Fungi</taxon>
        <taxon>Dikarya</taxon>
        <taxon>Ascomycota</taxon>
        <taxon>Pezizomycotina</taxon>
        <taxon>Eurotiomycetes</taxon>
        <taxon>Eurotiomycetidae</taxon>
        <taxon>Eurotiales</taxon>
        <taxon>Aspergillaceae</taxon>
        <taxon>Aspergillus</taxon>
        <taxon>Aspergillus subgen. Circumdati</taxon>
    </lineage>
</organism>
<accession>A0A5N6XSM2</accession>
<feature type="compositionally biased region" description="Basic and acidic residues" evidence="1">
    <location>
        <begin position="57"/>
        <end position="67"/>
    </location>
</feature>
<dbReference type="Proteomes" id="UP000325558">
    <property type="component" value="Unassembled WGS sequence"/>
</dbReference>
<proteinExistence type="predicted"/>
<reference evidence="2" key="1">
    <citation type="submission" date="2019-04" db="EMBL/GenBank/DDBJ databases">
        <title>Friends and foes A comparative genomics study of 23 Aspergillus species from section Flavi.</title>
        <authorList>
            <consortium name="DOE Joint Genome Institute"/>
            <person name="Kjaerbolling I."/>
            <person name="Vesth T."/>
            <person name="Frisvad J.C."/>
            <person name="Nybo J.L."/>
            <person name="Theobald S."/>
            <person name="Kildgaard S."/>
            <person name="Isbrandt T."/>
            <person name="Kuo A."/>
            <person name="Sato A."/>
            <person name="Lyhne E.K."/>
            <person name="Kogle M.E."/>
            <person name="Wiebenga A."/>
            <person name="Kun R.S."/>
            <person name="Lubbers R.J."/>
            <person name="Makela M.R."/>
            <person name="Barry K."/>
            <person name="Chovatia M."/>
            <person name="Clum A."/>
            <person name="Daum C."/>
            <person name="Haridas S."/>
            <person name="He G."/>
            <person name="LaButti K."/>
            <person name="Lipzen A."/>
            <person name="Mondo S."/>
            <person name="Riley R."/>
            <person name="Salamov A."/>
            <person name="Simmons B.A."/>
            <person name="Magnuson J.K."/>
            <person name="Henrissat B."/>
            <person name="Mortensen U.H."/>
            <person name="Larsen T.O."/>
            <person name="Devries R.P."/>
            <person name="Grigoriev I.V."/>
            <person name="Machida M."/>
            <person name="Baker S.E."/>
            <person name="Andersen M.R."/>
        </authorList>
    </citation>
    <scope>NUCLEOTIDE SEQUENCE</scope>
    <source>
        <strain evidence="2">CBS 117612</strain>
    </source>
</reference>
<evidence type="ECO:0000256" key="1">
    <source>
        <dbReference type="SAM" id="MobiDB-lite"/>
    </source>
</evidence>
<feature type="compositionally biased region" description="Basic residues" evidence="1">
    <location>
        <begin position="106"/>
        <end position="125"/>
    </location>
</feature>
<dbReference type="AlphaFoldDB" id="A0A5N6XSM2"/>
<name>A0A5N6XSM2_9EURO</name>
<gene>
    <name evidence="2" type="ORF">BDV24DRAFT_168503</name>
</gene>
<feature type="region of interest" description="Disordered" evidence="1">
    <location>
        <begin position="84"/>
        <end position="159"/>
    </location>
</feature>
<evidence type="ECO:0000313" key="2">
    <source>
        <dbReference type="EMBL" id="KAE8336161.1"/>
    </source>
</evidence>